<gene>
    <name evidence="1" type="ORF">OFUS_LOCUS22547</name>
</gene>
<organism evidence="1 2">
    <name type="scientific">Owenia fusiformis</name>
    <name type="common">Polychaete worm</name>
    <dbReference type="NCBI Taxonomy" id="6347"/>
    <lineage>
        <taxon>Eukaryota</taxon>
        <taxon>Metazoa</taxon>
        <taxon>Spiralia</taxon>
        <taxon>Lophotrochozoa</taxon>
        <taxon>Annelida</taxon>
        <taxon>Polychaeta</taxon>
        <taxon>Sedentaria</taxon>
        <taxon>Canalipalpata</taxon>
        <taxon>Sabellida</taxon>
        <taxon>Oweniida</taxon>
        <taxon>Oweniidae</taxon>
        <taxon>Owenia</taxon>
    </lineage>
</organism>
<sequence>QGICVSQCFIRHIWKFIKACMFNGLSALILHYTAVTMKACRILKLLFFAHSVSFVNSFVTRSTDGQQRIGDFLTVVTDAVCRFGQGHLTAYLKRLKMAGQLRANRFSSVTIRCITGASNPGCSPLTVTCDRTRQNIVVSNFLNFTCCRDYALDRLTGGGKRTRGMDRSLPMSLEESDVISNFLASQVKQHSDFTSAESQYSDYPSYYSSGSSQGDVEYVRNPKRGILRPIVTIRKKLVTLMDTLRALQERRIS</sequence>
<dbReference type="EMBL" id="CAIIXF020000011">
    <property type="protein sequence ID" value="CAH1798397.1"/>
    <property type="molecule type" value="Genomic_DNA"/>
</dbReference>
<dbReference type="Proteomes" id="UP000749559">
    <property type="component" value="Unassembled WGS sequence"/>
</dbReference>
<proteinExistence type="predicted"/>
<name>A0A8J1XKG5_OWEFU</name>
<reference evidence="1" key="1">
    <citation type="submission" date="2022-03" db="EMBL/GenBank/DDBJ databases">
        <authorList>
            <person name="Martin C."/>
        </authorList>
    </citation>
    <scope>NUCLEOTIDE SEQUENCE</scope>
</reference>
<evidence type="ECO:0000313" key="1">
    <source>
        <dbReference type="EMBL" id="CAH1798397.1"/>
    </source>
</evidence>
<accession>A0A8J1XKG5</accession>
<feature type="non-terminal residue" evidence="1">
    <location>
        <position position="253"/>
    </location>
</feature>
<comment type="caution">
    <text evidence="1">The sequence shown here is derived from an EMBL/GenBank/DDBJ whole genome shotgun (WGS) entry which is preliminary data.</text>
</comment>
<dbReference type="AlphaFoldDB" id="A0A8J1XKG5"/>
<evidence type="ECO:0000313" key="2">
    <source>
        <dbReference type="Proteomes" id="UP000749559"/>
    </source>
</evidence>
<protein>
    <submittedName>
        <fullName evidence="1">Uncharacterized protein</fullName>
    </submittedName>
</protein>
<keyword evidence="2" id="KW-1185">Reference proteome</keyword>